<evidence type="ECO:0000313" key="2">
    <source>
        <dbReference type="EMBL" id="MEQ2283070.1"/>
    </source>
</evidence>
<feature type="compositionally biased region" description="Polar residues" evidence="1">
    <location>
        <begin position="118"/>
        <end position="128"/>
    </location>
</feature>
<evidence type="ECO:0000313" key="3">
    <source>
        <dbReference type="Proteomes" id="UP001469553"/>
    </source>
</evidence>
<reference evidence="2 3" key="1">
    <citation type="submission" date="2021-06" db="EMBL/GenBank/DDBJ databases">
        <authorList>
            <person name="Palmer J.M."/>
        </authorList>
    </citation>
    <scope>NUCLEOTIDE SEQUENCE [LARGE SCALE GENOMIC DNA]</scope>
    <source>
        <strain evidence="2 3">AS_MEX2019</strain>
        <tissue evidence="2">Muscle</tissue>
    </source>
</reference>
<comment type="caution">
    <text evidence="2">The sequence shown here is derived from an EMBL/GenBank/DDBJ whole genome shotgun (WGS) entry which is preliminary data.</text>
</comment>
<name>A0ABV0XNX8_9TELE</name>
<dbReference type="Proteomes" id="UP001469553">
    <property type="component" value="Unassembled WGS sequence"/>
</dbReference>
<evidence type="ECO:0000256" key="1">
    <source>
        <dbReference type="SAM" id="MobiDB-lite"/>
    </source>
</evidence>
<gene>
    <name evidence="2" type="ORF">AMECASPLE_007318</name>
</gene>
<feature type="region of interest" description="Disordered" evidence="1">
    <location>
        <begin position="84"/>
        <end position="128"/>
    </location>
</feature>
<accession>A0ABV0XNX8</accession>
<dbReference type="EMBL" id="JAHRIP010009774">
    <property type="protein sequence ID" value="MEQ2283070.1"/>
    <property type="molecule type" value="Genomic_DNA"/>
</dbReference>
<sequence length="128" mass="14035">MPVVTLEEMQKAAASVEESADYKTSFYGRKVLPIFFLLEVYKKAGLSALQCLSVNLHVLAPSSCVSLLLASSFSQPLSKVNRAKPSRIDLDQVPADSPSPSTPKDLRQANPAHPQPLTLHQVSRNYTR</sequence>
<protein>
    <submittedName>
        <fullName evidence="2">Uncharacterized protein</fullName>
    </submittedName>
</protein>
<organism evidence="2 3">
    <name type="scientific">Ameca splendens</name>
    <dbReference type="NCBI Taxonomy" id="208324"/>
    <lineage>
        <taxon>Eukaryota</taxon>
        <taxon>Metazoa</taxon>
        <taxon>Chordata</taxon>
        <taxon>Craniata</taxon>
        <taxon>Vertebrata</taxon>
        <taxon>Euteleostomi</taxon>
        <taxon>Actinopterygii</taxon>
        <taxon>Neopterygii</taxon>
        <taxon>Teleostei</taxon>
        <taxon>Neoteleostei</taxon>
        <taxon>Acanthomorphata</taxon>
        <taxon>Ovalentaria</taxon>
        <taxon>Atherinomorphae</taxon>
        <taxon>Cyprinodontiformes</taxon>
        <taxon>Goodeidae</taxon>
        <taxon>Ameca</taxon>
    </lineage>
</organism>
<keyword evidence="3" id="KW-1185">Reference proteome</keyword>
<proteinExistence type="predicted"/>